<feature type="region of interest" description="Disordered" evidence="2">
    <location>
        <begin position="124"/>
        <end position="151"/>
    </location>
</feature>
<feature type="domain" description="MADF" evidence="3">
    <location>
        <begin position="11"/>
        <end position="107"/>
    </location>
</feature>
<sequence>MSRLFKYDVATLIRLVESYPCIWDKTADCYKDKIEKLKAWSEVYAFLEEDFTQKDKKEQQKIGEAITGKWQNIRDSFVKSLKKKSGQATKKKYLYHDNLTFLLKVVHSDDTEYDNLTFSLKVEQSEDTESSIDGPQQEQLNETHGEEEAEAEIEVQAQRNVGARPRESWNPAKKPRLQEDINTTDLAALKNTIDEDEAFFISVIPSVRKMSEEDKLDFRINVLKVIQDINRRKNNHPQLTPFSATLSSAAVSMKMSQDSLP</sequence>
<dbReference type="GO" id="GO:0005667">
    <property type="term" value="C:transcription regulator complex"/>
    <property type="evidence" value="ECO:0007669"/>
    <property type="project" value="TreeGrafter"/>
</dbReference>
<dbReference type="Proteomes" id="UP000678393">
    <property type="component" value="Unassembled WGS sequence"/>
</dbReference>
<dbReference type="PROSITE" id="PS51029">
    <property type="entry name" value="MADF"/>
    <property type="match status" value="1"/>
</dbReference>
<evidence type="ECO:0000256" key="1">
    <source>
        <dbReference type="PROSITE-ProRule" id="PRU00371"/>
    </source>
</evidence>
<dbReference type="PANTHER" id="PTHR12243">
    <property type="entry name" value="MADF DOMAIN TRANSCRIPTION FACTOR"/>
    <property type="match status" value="1"/>
</dbReference>
<dbReference type="AlphaFoldDB" id="A0A8S3YU86"/>
<proteinExistence type="predicted"/>
<protein>
    <recommendedName>
        <fullName evidence="7">MADF domain-containing protein</fullName>
    </recommendedName>
</protein>
<evidence type="ECO:0008006" key="7">
    <source>
        <dbReference type="Google" id="ProtNLM"/>
    </source>
</evidence>
<dbReference type="GO" id="GO:0003677">
    <property type="term" value="F:DNA binding"/>
    <property type="evidence" value="ECO:0007669"/>
    <property type="project" value="InterPro"/>
</dbReference>
<accession>A0A8S3YU86</accession>
<dbReference type="Pfam" id="PF02944">
    <property type="entry name" value="BESS"/>
    <property type="match status" value="1"/>
</dbReference>
<dbReference type="GO" id="GO:0005634">
    <property type="term" value="C:nucleus"/>
    <property type="evidence" value="ECO:0007669"/>
    <property type="project" value="UniProtKB-SubCell"/>
</dbReference>
<evidence type="ECO:0000313" key="6">
    <source>
        <dbReference type="Proteomes" id="UP000678393"/>
    </source>
</evidence>
<reference evidence="5" key="1">
    <citation type="submission" date="2021-04" db="EMBL/GenBank/DDBJ databases">
        <authorList>
            <consortium name="Molecular Ecology Group"/>
        </authorList>
    </citation>
    <scope>NUCLEOTIDE SEQUENCE</scope>
</reference>
<dbReference type="EMBL" id="CAJHNH020000777">
    <property type="protein sequence ID" value="CAG5119798.1"/>
    <property type="molecule type" value="Genomic_DNA"/>
</dbReference>
<evidence type="ECO:0000259" key="4">
    <source>
        <dbReference type="PROSITE" id="PS51031"/>
    </source>
</evidence>
<name>A0A8S3YU86_9EUPU</name>
<dbReference type="PROSITE" id="PS51031">
    <property type="entry name" value="BESS"/>
    <property type="match status" value="1"/>
</dbReference>
<feature type="compositionally biased region" description="Polar residues" evidence="2">
    <location>
        <begin position="131"/>
        <end position="140"/>
    </location>
</feature>
<evidence type="ECO:0000313" key="5">
    <source>
        <dbReference type="EMBL" id="CAG5119798.1"/>
    </source>
</evidence>
<feature type="domain" description="BESS" evidence="4">
    <location>
        <begin position="193"/>
        <end position="232"/>
    </location>
</feature>
<keyword evidence="1" id="KW-0539">Nucleus</keyword>
<dbReference type="InterPro" id="IPR006578">
    <property type="entry name" value="MADF-dom"/>
</dbReference>
<dbReference type="SMART" id="SM00595">
    <property type="entry name" value="MADF"/>
    <property type="match status" value="1"/>
</dbReference>
<dbReference type="Pfam" id="PF10545">
    <property type="entry name" value="MADF_DNA_bdg"/>
    <property type="match status" value="1"/>
</dbReference>
<organism evidence="5 6">
    <name type="scientific">Candidula unifasciata</name>
    <dbReference type="NCBI Taxonomy" id="100452"/>
    <lineage>
        <taxon>Eukaryota</taxon>
        <taxon>Metazoa</taxon>
        <taxon>Spiralia</taxon>
        <taxon>Lophotrochozoa</taxon>
        <taxon>Mollusca</taxon>
        <taxon>Gastropoda</taxon>
        <taxon>Heterobranchia</taxon>
        <taxon>Euthyneura</taxon>
        <taxon>Panpulmonata</taxon>
        <taxon>Eupulmonata</taxon>
        <taxon>Stylommatophora</taxon>
        <taxon>Helicina</taxon>
        <taxon>Helicoidea</taxon>
        <taxon>Geomitridae</taxon>
        <taxon>Candidula</taxon>
    </lineage>
</organism>
<evidence type="ECO:0000256" key="2">
    <source>
        <dbReference type="SAM" id="MobiDB-lite"/>
    </source>
</evidence>
<keyword evidence="6" id="KW-1185">Reference proteome</keyword>
<dbReference type="OrthoDB" id="6106342at2759"/>
<dbReference type="GO" id="GO:0006357">
    <property type="term" value="P:regulation of transcription by RNA polymerase II"/>
    <property type="evidence" value="ECO:0007669"/>
    <property type="project" value="TreeGrafter"/>
</dbReference>
<evidence type="ECO:0000259" key="3">
    <source>
        <dbReference type="PROSITE" id="PS51029"/>
    </source>
</evidence>
<dbReference type="InterPro" id="IPR039353">
    <property type="entry name" value="TF_Adf1"/>
</dbReference>
<comment type="subcellular location">
    <subcellularLocation>
        <location evidence="1">Nucleus</location>
    </subcellularLocation>
</comment>
<comment type="caution">
    <text evidence="5">The sequence shown here is derived from an EMBL/GenBank/DDBJ whole genome shotgun (WGS) entry which is preliminary data.</text>
</comment>
<gene>
    <name evidence="5" type="ORF">CUNI_LOCUS5356</name>
</gene>
<dbReference type="PANTHER" id="PTHR12243:SF67">
    <property type="entry name" value="COREPRESSOR OF PANGOLIN, ISOFORM A-RELATED"/>
    <property type="match status" value="1"/>
</dbReference>
<dbReference type="InterPro" id="IPR004210">
    <property type="entry name" value="BESS_motif"/>
</dbReference>